<dbReference type="Pfam" id="PF13843">
    <property type="entry name" value="DDE_Tnp_1_7"/>
    <property type="match status" value="1"/>
</dbReference>
<accession>A0ABY6KL67</accession>
<dbReference type="PANTHER" id="PTHR46599">
    <property type="entry name" value="PIGGYBAC TRANSPOSABLE ELEMENT-DERIVED PROTEIN 4"/>
    <property type="match status" value="1"/>
</dbReference>
<dbReference type="InterPro" id="IPR029526">
    <property type="entry name" value="PGBD"/>
</dbReference>
<feature type="domain" description="PiggyBac transposable element-derived protein" evidence="1">
    <location>
        <begin position="100"/>
        <end position="453"/>
    </location>
</feature>
<dbReference type="InterPro" id="IPR001888">
    <property type="entry name" value="Transposase_1"/>
</dbReference>
<evidence type="ECO:0000259" key="1">
    <source>
        <dbReference type="Pfam" id="PF13843"/>
    </source>
</evidence>
<keyword evidence="3" id="KW-1185">Reference proteome</keyword>
<name>A0ABY6KL67_9ARAC</name>
<reference evidence="2 3" key="1">
    <citation type="submission" date="2022-01" db="EMBL/GenBank/DDBJ databases">
        <title>A chromosomal length assembly of Cordylochernes scorpioides.</title>
        <authorList>
            <person name="Zeh D."/>
            <person name="Zeh J."/>
        </authorList>
    </citation>
    <scope>NUCLEOTIDE SEQUENCE [LARGE SCALE GENOMIC DNA]</scope>
    <source>
        <strain evidence="2">IN4F17</strain>
        <tissue evidence="2">Whole Body</tissue>
    </source>
</reference>
<evidence type="ECO:0000313" key="2">
    <source>
        <dbReference type="EMBL" id="UYV69596.1"/>
    </source>
</evidence>
<gene>
    <name evidence="2" type="ORF">LAZ67_6004046</name>
</gene>
<sequence length="854" mass="97741">MTSMSSWPPIEEEEIDTINCDLSDTSDTEIYCFHNTDSEQETDNEEEHQLDGTEFYIGKDGTSMWKKTVWRSTQVRIRSVNIISQLPGLKPEAKSIISESDAFIKLIDLQMIQNIVECTNIYINIVQRNFSRERDAQVTTVSEILSLLGLLLISGVKRHLTYKELWALDGTGLAIMRAVMSQERFLFLLRCLRFDNIHTRIGRKKEDKLAAIRDFVESFIVNCKKLYTPGSYMTIDEKLVPFRGRCDFKQYLQGKPAKYGLKVYALCDARTFYTLNLEVYCGKQPEGSYQKSNTPSDIVKRLITPISGTHRNITTDTWCTSFPLAQELLENNKLTLVGTLRKNMKEIPKEFLPNRSRPIYSSLFGFNQDMSIVSYVPKRNKAVMLLSTMHSTPTIDEESGDRLKPEIVTFYNQTKCGVDIMDQMCDTYSVSRRTNRWSLCLFFNVINIAGINSEVIFKALTNNPKPNPRRIFLKNVALQLCQDHLKVRAQLKNLPRSLRDLISFHCKEAEGTQGGCLPQFNRSPLGRLGLGWLAWLGTARTVREIEVKSGTGRSFWDRLGCPGSRGLVSGTVYGMAVDDSSVGGCFVFLRYDGKVTSSLDVKLEVSAMERSLEQRYPIEFCVRLGKNATETFQMLQKAFKARTDENVDRVLEVLRTDRRLSIQQIADTLHMSTFVVHGIVTEDLQMRKVCAKLVPKVLTQDQKELRVLRCQELLDLIQNEPDFLNSVVTGDESWMFEYDPESKRQSCAWHTKSSPRPKKARMSKSRIKTMIIVFFDIRGIVHCEFVPQGQTVNSVFYLELLRRLKRRIARVRTDIKNTVKLHHDNATSHTAFIITNFLARSNTSVIPHPLTVPT</sequence>
<proteinExistence type="predicted"/>
<dbReference type="Pfam" id="PF01359">
    <property type="entry name" value="Transposase_1"/>
    <property type="match status" value="1"/>
</dbReference>
<dbReference type="Gene3D" id="3.30.420.10">
    <property type="entry name" value="Ribonuclease H-like superfamily/Ribonuclease H"/>
    <property type="match status" value="1"/>
</dbReference>
<dbReference type="EMBL" id="CP092868">
    <property type="protein sequence ID" value="UYV69596.1"/>
    <property type="molecule type" value="Genomic_DNA"/>
</dbReference>
<protein>
    <recommendedName>
        <fullName evidence="1">PiggyBac transposable element-derived protein domain-containing protein</fullName>
    </recommendedName>
</protein>
<dbReference type="Proteomes" id="UP001235939">
    <property type="component" value="Chromosome 06"/>
</dbReference>
<evidence type="ECO:0000313" key="3">
    <source>
        <dbReference type="Proteomes" id="UP001235939"/>
    </source>
</evidence>
<organism evidence="2 3">
    <name type="scientific">Cordylochernes scorpioides</name>
    <dbReference type="NCBI Taxonomy" id="51811"/>
    <lineage>
        <taxon>Eukaryota</taxon>
        <taxon>Metazoa</taxon>
        <taxon>Ecdysozoa</taxon>
        <taxon>Arthropoda</taxon>
        <taxon>Chelicerata</taxon>
        <taxon>Arachnida</taxon>
        <taxon>Pseudoscorpiones</taxon>
        <taxon>Cheliferoidea</taxon>
        <taxon>Chernetidae</taxon>
        <taxon>Cordylochernes</taxon>
    </lineage>
</organism>
<dbReference type="PANTHER" id="PTHR46599:SF6">
    <property type="entry name" value="DUAL SPECIFICITY PHOSPHATASE 26"/>
    <property type="match status" value="1"/>
</dbReference>
<dbReference type="InterPro" id="IPR036397">
    <property type="entry name" value="RNaseH_sf"/>
</dbReference>